<keyword evidence="2" id="KW-0645">Protease</keyword>
<dbReference type="EMBL" id="JAPFQI010000004">
    <property type="protein sequence ID" value="MCW8085543.1"/>
    <property type="molecule type" value="Genomic_DNA"/>
</dbReference>
<keyword evidence="1" id="KW-0812">Transmembrane</keyword>
<feature type="transmembrane region" description="Helical" evidence="1">
    <location>
        <begin position="46"/>
        <end position="66"/>
    </location>
</feature>
<accession>A0ABT3NTQ7</accession>
<protein>
    <submittedName>
        <fullName evidence="2">Protease</fullName>
    </submittedName>
</protein>
<keyword evidence="3" id="KW-1185">Reference proteome</keyword>
<keyword evidence="1" id="KW-0472">Membrane</keyword>
<feature type="transmembrane region" description="Helical" evidence="1">
    <location>
        <begin position="20"/>
        <end position="40"/>
    </location>
</feature>
<dbReference type="GO" id="GO:0008233">
    <property type="term" value="F:peptidase activity"/>
    <property type="evidence" value="ECO:0007669"/>
    <property type="project" value="UniProtKB-KW"/>
</dbReference>
<feature type="transmembrane region" description="Helical" evidence="1">
    <location>
        <begin position="78"/>
        <end position="94"/>
    </location>
</feature>
<keyword evidence="2" id="KW-0378">Hydrolase</keyword>
<dbReference type="GO" id="GO:0006508">
    <property type="term" value="P:proteolysis"/>
    <property type="evidence" value="ECO:0007669"/>
    <property type="project" value="UniProtKB-KW"/>
</dbReference>
<name>A0ABT3NTQ7_9PROT</name>
<keyword evidence="1" id="KW-1133">Transmembrane helix</keyword>
<proteinExistence type="predicted"/>
<reference evidence="2 3" key="1">
    <citation type="submission" date="2022-10" db="EMBL/GenBank/DDBJ databases">
        <title>Roseococcus glaciei nov., sp. nov., isolated from glacier.</title>
        <authorList>
            <person name="Liu Q."/>
            <person name="Xin Y.-H."/>
        </authorList>
    </citation>
    <scope>NUCLEOTIDE SEQUENCE [LARGE SCALE GENOMIC DNA]</scope>
    <source>
        <strain evidence="2 3">MDT2-1-1</strain>
    </source>
</reference>
<evidence type="ECO:0000313" key="3">
    <source>
        <dbReference type="Proteomes" id="UP001526430"/>
    </source>
</evidence>
<evidence type="ECO:0000313" key="2">
    <source>
        <dbReference type="EMBL" id="MCW8085543.1"/>
    </source>
</evidence>
<dbReference type="Proteomes" id="UP001526430">
    <property type="component" value="Unassembled WGS sequence"/>
</dbReference>
<sequence>MIRIMLLLLGHEVIQRRWPVLLAAGLAWLGLGAFIFVDAIDGWTLIPPHVFGYFMLPEAALSLIAAAGSKGAARRLRLAKSVALLVAAGLILSASPRTSFILALLLALGFLVDGVLRIASAHLIRFLGWRGAVAGGVLEILFAVAMLQPLPTWYAGTVGCMVGLLLALSGTGIIHAAMRIRRLPPGTPVSIALSQNPIANVLLPPVQPERTGGKSSLIVHVWTPTGTVSTPLHQRAVSRYIAAVDGSGTISTGHAALELAPDLYISHYPAVEIDRSRNAFAALLRATTDNDVPGRFLPGHAEEVAGWCAPTAQVVFYDFNALRLRAFWEAYRQDQTYNLTSRNCSSAVAGALDAALEGAFVSKRWPVISVLGALTNPELWAAGLIRQRAESMAWTPGLVLDYARAMSAVIDPPAALWHRLLRPSRAALRDV</sequence>
<dbReference type="RefSeq" id="WP_301589452.1">
    <property type="nucleotide sequence ID" value="NZ_JAPFQI010000004.1"/>
</dbReference>
<evidence type="ECO:0000256" key="1">
    <source>
        <dbReference type="SAM" id="Phobius"/>
    </source>
</evidence>
<gene>
    <name evidence="2" type="ORF">OF850_07895</name>
</gene>
<feature type="transmembrane region" description="Helical" evidence="1">
    <location>
        <begin position="153"/>
        <end position="174"/>
    </location>
</feature>
<comment type="caution">
    <text evidence="2">The sequence shown here is derived from an EMBL/GenBank/DDBJ whole genome shotgun (WGS) entry which is preliminary data.</text>
</comment>
<feature type="transmembrane region" description="Helical" evidence="1">
    <location>
        <begin position="100"/>
        <end position="120"/>
    </location>
</feature>
<organism evidence="2 3">
    <name type="scientific">Sabulicella glaciei</name>
    <dbReference type="NCBI Taxonomy" id="2984948"/>
    <lineage>
        <taxon>Bacteria</taxon>
        <taxon>Pseudomonadati</taxon>
        <taxon>Pseudomonadota</taxon>
        <taxon>Alphaproteobacteria</taxon>
        <taxon>Acetobacterales</taxon>
        <taxon>Acetobacteraceae</taxon>
        <taxon>Sabulicella</taxon>
    </lineage>
</organism>
<feature type="transmembrane region" description="Helical" evidence="1">
    <location>
        <begin position="127"/>
        <end position="147"/>
    </location>
</feature>